<dbReference type="eggNOG" id="ENOG50333FR">
    <property type="taxonomic scope" value="Bacteria"/>
</dbReference>
<dbReference type="PaxDb" id="667014-Thein_0096"/>
<name>F8AE41_THEID</name>
<dbReference type="RefSeq" id="WP_013906728.1">
    <property type="nucleotide sequence ID" value="NC_015681.1"/>
</dbReference>
<protein>
    <submittedName>
        <fullName evidence="1">Uncharacterized protein</fullName>
    </submittedName>
</protein>
<dbReference type="Proteomes" id="UP000006793">
    <property type="component" value="Chromosome"/>
</dbReference>
<dbReference type="OrthoDB" id="9788021at2"/>
<dbReference type="KEGG" id="tid:Thein_0096"/>
<evidence type="ECO:0000313" key="2">
    <source>
        <dbReference type="Proteomes" id="UP000006793"/>
    </source>
</evidence>
<dbReference type="EMBL" id="CP002683">
    <property type="protein sequence ID" value="AEH43981.1"/>
    <property type="molecule type" value="Genomic_DNA"/>
</dbReference>
<dbReference type="STRING" id="667014.Thein_0096"/>
<reference evidence="2" key="1">
    <citation type="submission" date="2011-04" db="EMBL/GenBank/DDBJ databases">
        <title>The complete genome of Thermodesulfatator indicus DSM 15286.</title>
        <authorList>
            <person name="Lucas S."/>
            <person name="Copeland A."/>
            <person name="Lapidus A."/>
            <person name="Bruce D."/>
            <person name="Goodwin L."/>
            <person name="Pitluck S."/>
            <person name="Peters L."/>
            <person name="Kyrpides N."/>
            <person name="Mavromatis K."/>
            <person name="Pagani I."/>
            <person name="Ivanova N."/>
            <person name="Saunders L."/>
            <person name="Detter J.C."/>
            <person name="Tapia R."/>
            <person name="Han C."/>
            <person name="Land M."/>
            <person name="Hauser L."/>
            <person name="Markowitz V."/>
            <person name="Cheng J.-F."/>
            <person name="Hugenholtz P."/>
            <person name="Woyke T."/>
            <person name="Wu D."/>
            <person name="Spring S."/>
            <person name="Schroeder M."/>
            <person name="Brambilla E."/>
            <person name="Klenk H.-P."/>
            <person name="Eisen J.A."/>
        </authorList>
    </citation>
    <scope>NUCLEOTIDE SEQUENCE [LARGE SCALE GENOMIC DNA]</scope>
    <source>
        <strain evidence="2">DSM 15286 / JCM 11887 / CIR29812</strain>
    </source>
</reference>
<sequence length="147" mass="17216">MCIELKIRCKCGQKEASFNMRDNIMPQEVILGLYCPLCSSKVEFDETTMILDNGWLIEYDMDLARFMALAKLGISAEEVTPAFLFDEGYATWKELYPGELEDIKEEKEAIVAILKEDPQRYFKELRNWANARMARLKEEGWRKARFI</sequence>
<gene>
    <name evidence="1" type="ordered locus">Thein_0096</name>
</gene>
<accession>F8AE41</accession>
<dbReference type="InParanoid" id="F8AE41"/>
<dbReference type="AlphaFoldDB" id="F8AE41"/>
<organism evidence="1 2">
    <name type="scientific">Thermodesulfatator indicus (strain DSM 15286 / JCM 11887 / CIR29812)</name>
    <dbReference type="NCBI Taxonomy" id="667014"/>
    <lineage>
        <taxon>Bacteria</taxon>
        <taxon>Pseudomonadati</taxon>
        <taxon>Thermodesulfobacteriota</taxon>
        <taxon>Thermodesulfobacteria</taxon>
        <taxon>Thermodesulfobacteriales</taxon>
        <taxon>Thermodesulfatatoraceae</taxon>
        <taxon>Thermodesulfatator</taxon>
    </lineage>
</organism>
<evidence type="ECO:0000313" key="1">
    <source>
        <dbReference type="EMBL" id="AEH43981.1"/>
    </source>
</evidence>
<keyword evidence="2" id="KW-1185">Reference proteome</keyword>
<reference evidence="1 2" key="2">
    <citation type="journal article" date="2012" name="Stand. Genomic Sci.">
        <title>Complete genome sequence of the thermophilic sulfate-reducing ocean bacterium Thermodesulfatator indicus type strain (CIR29812(T)).</title>
        <authorList>
            <person name="Anderson I."/>
            <person name="Saunders E."/>
            <person name="Lapidus A."/>
            <person name="Nolan M."/>
            <person name="Lucas S."/>
            <person name="Tice H."/>
            <person name="Del Rio T.G."/>
            <person name="Cheng J.F."/>
            <person name="Han C."/>
            <person name="Tapia R."/>
            <person name="Goodwin L.A."/>
            <person name="Pitluck S."/>
            <person name="Liolios K."/>
            <person name="Mavromatis K."/>
            <person name="Pagani I."/>
            <person name="Ivanova N."/>
            <person name="Mikhailova N."/>
            <person name="Pati A."/>
            <person name="Chen A."/>
            <person name="Palaniappan K."/>
            <person name="Land M."/>
            <person name="Hauser L."/>
            <person name="Jeffries C.D."/>
            <person name="Chang Y.J."/>
            <person name="Brambilla E.M."/>
            <person name="Rohde M."/>
            <person name="Spring S."/>
            <person name="Goker M."/>
            <person name="Detter J.C."/>
            <person name="Woyke T."/>
            <person name="Bristow J."/>
            <person name="Eisen J.A."/>
            <person name="Markowitz V."/>
            <person name="Hugenholtz P."/>
            <person name="Kyrpides N.C."/>
            <person name="Klenk H.P."/>
        </authorList>
    </citation>
    <scope>NUCLEOTIDE SEQUENCE [LARGE SCALE GENOMIC DNA]</scope>
    <source>
        <strain evidence="2">DSM 15286 / JCM 11887 / CIR29812</strain>
    </source>
</reference>
<dbReference type="HOGENOM" id="CLU_1767184_0_0_0"/>
<proteinExistence type="predicted"/>